<gene>
    <name evidence="4" type="ORF">ACFYXQ_12985</name>
</gene>
<protein>
    <submittedName>
        <fullName evidence="4">TetR/AcrR family transcriptional regulator</fullName>
    </submittedName>
</protein>
<dbReference type="SUPFAM" id="SSF46689">
    <property type="entry name" value="Homeodomain-like"/>
    <property type="match status" value="1"/>
</dbReference>
<evidence type="ECO:0000313" key="5">
    <source>
        <dbReference type="Proteomes" id="UP001601992"/>
    </source>
</evidence>
<organism evidence="4 5">
    <name type="scientific">Nocardia jiangxiensis</name>
    <dbReference type="NCBI Taxonomy" id="282685"/>
    <lineage>
        <taxon>Bacteria</taxon>
        <taxon>Bacillati</taxon>
        <taxon>Actinomycetota</taxon>
        <taxon>Actinomycetes</taxon>
        <taxon>Mycobacteriales</taxon>
        <taxon>Nocardiaceae</taxon>
        <taxon>Nocardia</taxon>
    </lineage>
</organism>
<dbReference type="Pfam" id="PF00440">
    <property type="entry name" value="TetR_N"/>
    <property type="match status" value="1"/>
</dbReference>
<evidence type="ECO:0000313" key="4">
    <source>
        <dbReference type="EMBL" id="MFF3568678.1"/>
    </source>
</evidence>
<dbReference type="InterPro" id="IPR001647">
    <property type="entry name" value="HTH_TetR"/>
</dbReference>
<evidence type="ECO:0000256" key="1">
    <source>
        <dbReference type="ARBA" id="ARBA00023125"/>
    </source>
</evidence>
<evidence type="ECO:0000259" key="3">
    <source>
        <dbReference type="PROSITE" id="PS50977"/>
    </source>
</evidence>
<keyword evidence="5" id="KW-1185">Reference proteome</keyword>
<feature type="DNA-binding region" description="H-T-H motif" evidence="2">
    <location>
        <begin position="40"/>
        <end position="59"/>
    </location>
</feature>
<name>A0ABW6RXC1_9NOCA</name>
<dbReference type="PROSITE" id="PS50977">
    <property type="entry name" value="HTH_TETR_2"/>
    <property type="match status" value="1"/>
</dbReference>
<dbReference type="InterPro" id="IPR050624">
    <property type="entry name" value="HTH-type_Tx_Regulator"/>
</dbReference>
<evidence type="ECO:0000256" key="2">
    <source>
        <dbReference type="PROSITE-ProRule" id="PRU00335"/>
    </source>
</evidence>
<accession>A0ABW6RXC1</accession>
<keyword evidence="1 2" id="KW-0238">DNA-binding</keyword>
<sequence>MSAPKLWRGQTLQDRSVDRREQILAVAFDLLGTAGSAAVTMRAVTREANLSPRYFYESFPNREDLLVAVYDRVEDGLRDRMKDVPRELDPSATVRAALEICAAYFEEDPRRAHVLLREPLANDVLRPHSAGRAPVFVQTLAAVLGSDIDALVPGDAETLAVASTALSGSLVALYLDWVDGRLKISRERLAESATRIALAVVVAAQV</sequence>
<reference evidence="4 5" key="1">
    <citation type="submission" date="2024-10" db="EMBL/GenBank/DDBJ databases">
        <title>The Natural Products Discovery Center: Release of the First 8490 Sequenced Strains for Exploring Actinobacteria Biosynthetic Diversity.</title>
        <authorList>
            <person name="Kalkreuter E."/>
            <person name="Kautsar S.A."/>
            <person name="Yang D."/>
            <person name="Bader C.D."/>
            <person name="Teijaro C.N."/>
            <person name="Fluegel L."/>
            <person name="Davis C.M."/>
            <person name="Simpson J.R."/>
            <person name="Lauterbach L."/>
            <person name="Steele A.D."/>
            <person name="Gui C."/>
            <person name="Meng S."/>
            <person name="Li G."/>
            <person name="Viehrig K."/>
            <person name="Ye F."/>
            <person name="Su P."/>
            <person name="Kiefer A.F."/>
            <person name="Nichols A."/>
            <person name="Cepeda A.J."/>
            <person name="Yan W."/>
            <person name="Fan B."/>
            <person name="Jiang Y."/>
            <person name="Adhikari A."/>
            <person name="Zheng C.-J."/>
            <person name="Schuster L."/>
            <person name="Cowan T.M."/>
            <person name="Smanski M.J."/>
            <person name="Chevrette M.G."/>
            <person name="De Carvalho L.P.S."/>
            <person name="Shen B."/>
        </authorList>
    </citation>
    <scope>NUCLEOTIDE SEQUENCE [LARGE SCALE GENOMIC DNA]</scope>
    <source>
        <strain evidence="4 5">NPDC002593</strain>
    </source>
</reference>
<dbReference type="PANTHER" id="PTHR43479:SF11">
    <property type="entry name" value="ACREF_ENVCD OPERON REPRESSOR-RELATED"/>
    <property type="match status" value="1"/>
</dbReference>
<dbReference type="RefSeq" id="WP_040822885.1">
    <property type="nucleotide sequence ID" value="NZ_JBIAQY010000004.1"/>
</dbReference>
<dbReference type="Proteomes" id="UP001601992">
    <property type="component" value="Unassembled WGS sequence"/>
</dbReference>
<dbReference type="InterPro" id="IPR009057">
    <property type="entry name" value="Homeodomain-like_sf"/>
</dbReference>
<dbReference type="PANTHER" id="PTHR43479">
    <property type="entry name" value="ACREF/ENVCD OPERON REPRESSOR-RELATED"/>
    <property type="match status" value="1"/>
</dbReference>
<dbReference type="Gene3D" id="1.10.357.10">
    <property type="entry name" value="Tetracycline Repressor, domain 2"/>
    <property type="match status" value="1"/>
</dbReference>
<feature type="domain" description="HTH tetR-type" evidence="3">
    <location>
        <begin position="17"/>
        <end position="77"/>
    </location>
</feature>
<proteinExistence type="predicted"/>
<comment type="caution">
    <text evidence="4">The sequence shown here is derived from an EMBL/GenBank/DDBJ whole genome shotgun (WGS) entry which is preliminary data.</text>
</comment>
<dbReference type="EMBL" id="JBIAQY010000004">
    <property type="protein sequence ID" value="MFF3568678.1"/>
    <property type="molecule type" value="Genomic_DNA"/>
</dbReference>